<dbReference type="Pfam" id="PF01175">
    <property type="entry name" value="Urocanase"/>
    <property type="match status" value="1"/>
</dbReference>
<proteinExistence type="predicted"/>
<comment type="cofactor">
    <cofactor evidence="1">
        <name>NAD(+)</name>
        <dbReference type="ChEBI" id="CHEBI:57540"/>
    </cofactor>
</comment>
<evidence type="ECO:0000313" key="7">
    <source>
        <dbReference type="EMBL" id="EGZ06307.1"/>
    </source>
</evidence>
<feature type="domain" description="Urocanase C-terminal" evidence="6">
    <location>
        <begin position="409"/>
        <end position="617"/>
    </location>
</feature>
<dbReference type="InterPro" id="IPR035085">
    <property type="entry name" value="Urocanase_Rossmann-like"/>
</dbReference>
<dbReference type="OMA" id="MAKQHFN"/>
<dbReference type="Pfam" id="PF17391">
    <property type="entry name" value="Urocanase_N"/>
    <property type="match status" value="1"/>
</dbReference>
<dbReference type="STRING" id="1094619.G5ADQ4"/>
<dbReference type="SUPFAM" id="SSF111326">
    <property type="entry name" value="Urocanase"/>
    <property type="match status" value="1"/>
</dbReference>
<evidence type="ECO:0000256" key="3">
    <source>
        <dbReference type="ARBA" id="ARBA00023239"/>
    </source>
</evidence>
<dbReference type="GO" id="GO:0019556">
    <property type="term" value="P:L-histidine catabolic process to glutamate and formamide"/>
    <property type="evidence" value="ECO:0007669"/>
    <property type="project" value="UniProtKB-UniPathway"/>
</dbReference>
<dbReference type="InterPro" id="IPR038364">
    <property type="entry name" value="Urocanase_central_sf"/>
</dbReference>
<sequence length="647" mass="71269">MASTPSVDLSILRVGIPAELPAHPGNHPDPTVPKAPHRNIDGLSKDDLVLAVQNALRYFPEKFHATLAPEFAQELKDEGHIYMHRFRPVQYEMKAYPIERYPAKCKQAASIMLMIMNNLDRRVAQFPNHLVTYGGNGSVFQNWAQYLLTMRYLSELTEQQTLVMYSGHPAGLFPSRPAAPRMVVTNGLMIPNYSTRAQYDKAYAMGNTQYGQMTAGSYCYIGPQGIVHGTTITIDESAVKKRHEQGWVDEVVSDLDACVARIREAKAKGEVVSLAYHGNVVTLWERLADEAEATGELLVELGSDQTSLHNPYNGGYYPVQLTFEESQRVMAEDPARFQELVQESLRRHAVAVNRLTAKGMRFWDYGNSFLLEAQRAGADVLRPGVKPEEAAVSTTAFKYPSYVQDIMGDIFSLGFGPFRWVCTSGKHEDLKKTDEIAARVLRDLLAEPEVPERVAAQLRDNLRWIEAAEDNKLVVGSEARILYADRVGRGTIAMAFNAAVASGEISAPVVLSRDHHDVSGTDSPFRETSNVTDGSAFCADMAVHNALGDAARGATWIALHNGGGVGWGEVMNGGFGMVLDGSEDAREKAACMLGWDVNNGVARRAWARNANARFAIEREMKADPLLTVTLANEADDASVRDTVSKLF</sequence>
<protein>
    <submittedName>
        <fullName evidence="7">Uncharacterized protein</fullName>
    </submittedName>
</protein>
<organism evidence="7 8">
    <name type="scientific">Phytophthora sojae (strain P6497)</name>
    <name type="common">Soybean stem and root rot agent</name>
    <name type="synonym">Phytophthora megasperma f. sp. glycines</name>
    <dbReference type="NCBI Taxonomy" id="1094619"/>
    <lineage>
        <taxon>Eukaryota</taxon>
        <taxon>Sar</taxon>
        <taxon>Stramenopiles</taxon>
        <taxon>Oomycota</taxon>
        <taxon>Peronosporomycetes</taxon>
        <taxon>Peronosporales</taxon>
        <taxon>Peronosporaceae</taxon>
        <taxon>Phytophthora</taxon>
    </lineage>
</organism>
<dbReference type="InterPro" id="IPR035401">
    <property type="entry name" value="Urocanase_C"/>
</dbReference>
<dbReference type="GeneID" id="20661609"/>
<evidence type="ECO:0000259" key="5">
    <source>
        <dbReference type="Pfam" id="PF17391"/>
    </source>
</evidence>
<evidence type="ECO:0000256" key="1">
    <source>
        <dbReference type="ARBA" id="ARBA00001911"/>
    </source>
</evidence>
<dbReference type="InterPro" id="IPR035400">
    <property type="entry name" value="Urocanase_N"/>
</dbReference>
<evidence type="ECO:0000256" key="2">
    <source>
        <dbReference type="ARBA" id="ARBA00023027"/>
    </source>
</evidence>
<dbReference type="GO" id="GO:0016153">
    <property type="term" value="F:urocanate hydratase activity"/>
    <property type="evidence" value="ECO:0007669"/>
    <property type="project" value="InterPro"/>
</dbReference>
<keyword evidence="3" id="KW-0456">Lyase</keyword>
<dbReference type="KEGG" id="psoj:PHYSODRAFT_531408"/>
<dbReference type="Pfam" id="PF17392">
    <property type="entry name" value="Urocanase_C"/>
    <property type="match status" value="1"/>
</dbReference>
<dbReference type="Gene3D" id="3.40.1770.10">
    <property type="entry name" value="Urocanase superfamily"/>
    <property type="match status" value="2"/>
</dbReference>
<evidence type="ECO:0000259" key="4">
    <source>
        <dbReference type="Pfam" id="PF01175"/>
    </source>
</evidence>
<dbReference type="SMR" id="G5ADQ4"/>
<dbReference type="Proteomes" id="UP000002640">
    <property type="component" value="Unassembled WGS sequence"/>
</dbReference>
<dbReference type="InParanoid" id="G5ADQ4"/>
<dbReference type="PANTHER" id="PTHR12216:SF3">
    <property type="entry name" value="UROCANATE HYDRATASE"/>
    <property type="match status" value="1"/>
</dbReference>
<dbReference type="Gene3D" id="3.40.50.10730">
    <property type="entry name" value="Urocanase like domains"/>
    <property type="match status" value="1"/>
</dbReference>
<dbReference type="PROSITE" id="PS01233">
    <property type="entry name" value="UROCANASE"/>
    <property type="match status" value="1"/>
</dbReference>
<feature type="domain" description="Urocanase N-terminal" evidence="5">
    <location>
        <begin position="93"/>
        <end position="219"/>
    </location>
</feature>
<dbReference type="FunFam" id="3.40.1770.10:FF:000003">
    <property type="entry name" value="Urocanate hydratase 1"/>
    <property type="match status" value="1"/>
</dbReference>
<name>G5ADQ4_PHYSP</name>
<accession>G5ADQ4</accession>
<reference evidence="7 8" key="1">
    <citation type="journal article" date="2006" name="Science">
        <title>Phytophthora genome sequences uncover evolutionary origins and mechanisms of pathogenesis.</title>
        <authorList>
            <person name="Tyler B.M."/>
            <person name="Tripathy S."/>
            <person name="Zhang X."/>
            <person name="Dehal P."/>
            <person name="Jiang R.H."/>
            <person name="Aerts A."/>
            <person name="Arredondo F.D."/>
            <person name="Baxter L."/>
            <person name="Bensasson D."/>
            <person name="Beynon J.L."/>
            <person name="Chapman J."/>
            <person name="Damasceno C.M."/>
            <person name="Dorrance A.E."/>
            <person name="Dou D."/>
            <person name="Dickerman A.W."/>
            <person name="Dubchak I.L."/>
            <person name="Garbelotto M."/>
            <person name="Gijzen M."/>
            <person name="Gordon S.G."/>
            <person name="Govers F."/>
            <person name="Grunwald N.J."/>
            <person name="Huang W."/>
            <person name="Ivors K.L."/>
            <person name="Jones R.W."/>
            <person name="Kamoun S."/>
            <person name="Krampis K."/>
            <person name="Lamour K.H."/>
            <person name="Lee M.K."/>
            <person name="McDonald W.H."/>
            <person name="Medina M."/>
            <person name="Meijer H.J."/>
            <person name="Nordberg E.K."/>
            <person name="Maclean D.J."/>
            <person name="Ospina-Giraldo M.D."/>
            <person name="Morris P.F."/>
            <person name="Phuntumart V."/>
            <person name="Putnam N.H."/>
            <person name="Rash S."/>
            <person name="Rose J.K."/>
            <person name="Sakihama Y."/>
            <person name="Salamov A.A."/>
            <person name="Savidor A."/>
            <person name="Scheuring C.F."/>
            <person name="Smith B.M."/>
            <person name="Sobral B.W."/>
            <person name="Terry A."/>
            <person name="Torto-Alalibo T.A."/>
            <person name="Win J."/>
            <person name="Xu Z."/>
            <person name="Zhang H."/>
            <person name="Grigoriev I.V."/>
            <person name="Rokhsar D.S."/>
            <person name="Boore J.L."/>
        </authorList>
    </citation>
    <scope>NUCLEOTIDE SEQUENCE [LARGE SCALE GENOMIC DNA]</scope>
    <source>
        <strain evidence="7 8">P6497</strain>
    </source>
</reference>
<dbReference type="FunFam" id="3.40.1770.10:FF:000002">
    <property type="entry name" value="Urocanate hydratase 1"/>
    <property type="match status" value="1"/>
</dbReference>
<gene>
    <name evidence="7" type="ORF">PHYSODRAFT_531408</name>
</gene>
<dbReference type="PIRSF" id="PIRSF001423">
    <property type="entry name" value="Urocanate_hydrat"/>
    <property type="match status" value="1"/>
</dbReference>
<feature type="domain" description="Urocanase Rossmann-like" evidence="4">
    <location>
        <begin position="232"/>
        <end position="406"/>
    </location>
</feature>
<dbReference type="GO" id="GO:0019557">
    <property type="term" value="P:L-histidine catabolic process to glutamate and formate"/>
    <property type="evidence" value="ECO:0007669"/>
    <property type="project" value="UniProtKB-UniPathway"/>
</dbReference>
<dbReference type="InterPro" id="IPR023636">
    <property type="entry name" value="Urocanase_CS"/>
</dbReference>
<dbReference type="AlphaFoldDB" id="G5ADQ4"/>
<keyword evidence="8" id="KW-1185">Reference proteome</keyword>
<evidence type="ECO:0000313" key="8">
    <source>
        <dbReference type="Proteomes" id="UP000002640"/>
    </source>
</evidence>
<dbReference type="UniPathway" id="UPA00379">
    <property type="reaction ID" value="UER00550"/>
</dbReference>
<dbReference type="PANTHER" id="PTHR12216">
    <property type="entry name" value="UROCANATE HYDRATASE"/>
    <property type="match status" value="1"/>
</dbReference>
<dbReference type="RefSeq" id="XP_009538204.1">
    <property type="nucleotide sequence ID" value="XM_009539909.1"/>
</dbReference>
<dbReference type="EMBL" id="JH159164">
    <property type="protein sequence ID" value="EGZ06307.1"/>
    <property type="molecule type" value="Genomic_DNA"/>
</dbReference>
<evidence type="ECO:0000259" key="6">
    <source>
        <dbReference type="Pfam" id="PF17392"/>
    </source>
</evidence>
<dbReference type="InterPro" id="IPR023637">
    <property type="entry name" value="Urocanase-like"/>
</dbReference>
<dbReference type="InterPro" id="IPR036190">
    <property type="entry name" value="Urocanase_sf"/>
</dbReference>
<keyword evidence="2" id="KW-0520">NAD</keyword>